<keyword evidence="3" id="KW-1185">Reference proteome</keyword>
<reference evidence="2 3" key="1">
    <citation type="submission" date="2018-10" db="EMBL/GenBank/DDBJ databases">
        <title>Genomic Encyclopedia of Archaeal and Bacterial Type Strains, Phase II (KMG-II): from individual species to whole genera.</title>
        <authorList>
            <person name="Goeker M."/>
        </authorList>
    </citation>
    <scope>NUCLEOTIDE SEQUENCE [LARGE SCALE GENOMIC DNA]</scope>
    <source>
        <strain evidence="2 3">DSM 29317</strain>
    </source>
</reference>
<dbReference type="SMART" id="SM00479">
    <property type="entry name" value="EXOIII"/>
    <property type="match status" value="1"/>
</dbReference>
<evidence type="ECO:0000259" key="1">
    <source>
        <dbReference type="SMART" id="SM00479"/>
    </source>
</evidence>
<proteinExistence type="predicted"/>
<dbReference type="Pfam" id="PF00929">
    <property type="entry name" value="RNase_T"/>
    <property type="match status" value="1"/>
</dbReference>
<dbReference type="STRING" id="981384.GCA_000192475_01070"/>
<protein>
    <submittedName>
        <fullName evidence="2">DNA polymerase-3 subunit epsilon</fullName>
    </submittedName>
</protein>
<dbReference type="GO" id="GO:0003676">
    <property type="term" value="F:nucleic acid binding"/>
    <property type="evidence" value="ECO:0007669"/>
    <property type="project" value="InterPro"/>
</dbReference>
<dbReference type="OrthoDB" id="7427781at2"/>
<dbReference type="Proteomes" id="UP000271700">
    <property type="component" value="Unassembled WGS sequence"/>
</dbReference>
<dbReference type="PANTHER" id="PTHR30231:SF37">
    <property type="entry name" value="EXODEOXYRIBONUCLEASE 10"/>
    <property type="match status" value="1"/>
</dbReference>
<dbReference type="GO" id="GO:0008408">
    <property type="term" value="F:3'-5' exonuclease activity"/>
    <property type="evidence" value="ECO:0007669"/>
    <property type="project" value="TreeGrafter"/>
</dbReference>
<dbReference type="Gene3D" id="3.30.420.10">
    <property type="entry name" value="Ribonuclease H-like superfamily/Ribonuclease H"/>
    <property type="match status" value="1"/>
</dbReference>
<dbReference type="InterPro" id="IPR013520">
    <property type="entry name" value="Ribonucl_H"/>
</dbReference>
<comment type="caution">
    <text evidence="2">The sequence shown here is derived from an EMBL/GenBank/DDBJ whole genome shotgun (WGS) entry which is preliminary data.</text>
</comment>
<dbReference type="GO" id="GO:0005829">
    <property type="term" value="C:cytosol"/>
    <property type="evidence" value="ECO:0007669"/>
    <property type="project" value="TreeGrafter"/>
</dbReference>
<dbReference type="GO" id="GO:0045004">
    <property type="term" value="P:DNA replication proofreading"/>
    <property type="evidence" value="ECO:0007669"/>
    <property type="project" value="TreeGrafter"/>
</dbReference>
<dbReference type="PANTHER" id="PTHR30231">
    <property type="entry name" value="DNA POLYMERASE III SUBUNIT EPSILON"/>
    <property type="match status" value="1"/>
</dbReference>
<dbReference type="RefSeq" id="WP_010442704.1">
    <property type="nucleotide sequence ID" value="NZ_AEYW01000018.1"/>
</dbReference>
<dbReference type="AlphaFoldDB" id="A0A497ZZI6"/>
<evidence type="ECO:0000313" key="3">
    <source>
        <dbReference type="Proteomes" id="UP000271700"/>
    </source>
</evidence>
<accession>A0A497ZZI6</accession>
<dbReference type="CDD" id="cd06127">
    <property type="entry name" value="DEDDh"/>
    <property type="match status" value="1"/>
</dbReference>
<evidence type="ECO:0000313" key="2">
    <source>
        <dbReference type="EMBL" id="RLK08427.1"/>
    </source>
</evidence>
<gene>
    <name evidence="2" type="ORF">CLV75_2102</name>
</gene>
<name>A0A497ZZI6_9RHOB</name>
<feature type="domain" description="Exonuclease" evidence="1">
    <location>
        <begin position="48"/>
        <end position="216"/>
    </location>
</feature>
<dbReference type="InterPro" id="IPR036397">
    <property type="entry name" value="RNaseH_sf"/>
</dbReference>
<dbReference type="SUPFAM" id="SSF53098">
    <property type="entry name" value="Ribonuclease H-like"/>
    <property type="match status" value="1"/>
</dbReference>
<dbReference type="InterPro" id="IPR012337">
    <property type="entry name" value="RNaseH-like_sf"/>
</dbReference>
<dbReference type="EMBL" id="RCCT01000002">
    <property type="protein sequence ID" value="RLK08427.1"/>
    <property type="molecule type" value="Genomic_DNA"/>
</dbReference>
<organism evidence="2 3">
    <name type="scientific">Ruegeria conchae</name>
    <dbReference type="NCBI Taxonomy" id="981384"/>
    <lineage>
        <taxon>Bacteria</taxon>
        <taxon>Pseudomonadati</taxon>
        <taxon>Pseudomonadota</taxon>
        <taxon>Alphaproteobacteria</taxon>
        <taxon>Rhodobacterales</taxon>
        <taxon>Roseobacteraceae</taxon>
        <taxon>Ruegeria</taxon>
    </lineage>
</organism>
<sequence>MNDHSLFAIRTDQVIQTAAHTHVDDWRLLRRLALPRRLNNPRGGAVKHALVLDVETTGLSLEGDEVIQLAMLPFTYELDTGRVLEIAHGRAFDGLREPSVPISDEASLVTGLTAETVAGRAIDGSVVEALVADADLIIAHNANFDRVMVEKHWPCFAGKPWGCTLTSVDWLREGFSAGKLDYLGMQFGWFYEGHRALADCEACLALLAQKLPQSNQRIMSAVRDAALREEYLIRAVDAPYDERLKLKERGYRWRPAELPLGRVWWTITSDPKAEIDWLRAEIYGRDANVPTHKVTALNRFSERLWEAQQ</sequence>
<dbReference type="NCBIfam" id="NF006615">
    <property type="entry name" value="PRK09182.1"/>
    <property type="match status" value="1"/>
</dbReference>